<dbReference type="InterPro" id="IPR036812">
    <property type="entry name" value="NAD(P)_OxRdtase_dom_sf"/>
</dbReference>
<name>A0A8T2T7J9_CERRI</name>
<keyword evidence="4" id="KW-1185">Reference proteome</keyword>
<evidence type="ECO:0000259" key="2">
    <source>
        <dbReference type="Pfam" id="PF00248"/>
    </source>
</evidence>
<reference evidence="3" key="1">
    <citation type="submission" date="2021-08" db="EMBL/GenBank/DDBJ databases">
        <title>WGS assembly of Ceratopteris richardii.</title>
        <authorList>
            <person name="Marchant D.B."/>
            <person name="Chen G."/>
            <person name="Jenkins J."/>
            <person name="Shu S."/>
            <person name="Leebens-Mack J."/>
            <person name="Grimwood J."/>
            <person name="Schmutz J."/>
            <person name="Soltis P."/>
            <person name="Soltis D."/>
            <person name="Chen Z.-H."/>
        </authorList>
    </citation>
    <scope>NUCLEOTIDE SEQUENCE</scope>
    <source>
        <strain evidence="3">Whitten #5841</strain>
        <tissue evidence="3">Leaf</tissue>
    </source>
</reference>
<dbReference type="AlphaFoldDB" id="A0A8T2T7J9"/>
<accession>A0A8T2T7J9</accession>
<dbReference type="InterPro" id="IPR050523">
    <property type="entry name" value="AKR_Detox_Biosynth"/>
</dbReference>
<dbReference type="Proteomes" id="UP000825935">
    <property type="component" value="Chromosome 14"/>
</dbReference>
<dbReference type="SUPFAM" id="SSF51430">
    <property type="entry name" value="NAD(P)-linked oxidoreductase"/>
    <property type="match status" value="1"/>
</dbReference>
<dbReference type="InterPro" id="IPR023210">
    <property type="entry name" value="NADP_OxRdtase_dom"/>
</dbReference>
<evidence type="ECO:0000256" key="1">
    <source>
        <dbReference type="ARBA" id="ARBA00023002"/>
    </source>
</evidence>
<evidence type="ECO:0000313" key="4">
    <source>
        <dbReference type="Proteomes" id="UP000825935"/>
    </source>
</evidence>
<dbReference type="PANTHER" id="PTHR43364">
    <property type="entry name" value="NADH-SPECIFIC METHYLGLYOXAL REDUCTASE-RELATED"/>
    <property type="match status" value="1"/>
</dbReference>
<evidence type="ECO:0000313" key="3">
    <source>
        <dbReference type="EMBL" id="KAH7414667.1"/>
    </source>
</evidence>
<dbReference type="Gene3D" id="3.20.20.100">
    <property type="entry name" value="NADP-dependent oxidoreductase domain"/>
    <property type="match status" value="1"/>
</dbReference>
<dbReference type="PANTHER" id="PTHR43364:SF4">
    <property type="entry name" value="NAD(P)-LINKED OXIDOREDUCTASE SUPERFAMILY PROTEIN"/>
    <property type="match status" value="1"/>
</dbReference>
<dbReference type="Pfam" id="PF00248">
    <property type="entry name" value="Aldo_ket_red"/>
    <property type="match status" value="1"/>
</dbReference>
<protein>
    <recommendedName>
        <fullName evidence="2">NADP-dependent oxidoreductase domain-containing protein</fullName>
    </recommendedName>
</protein>
<keyword evidence="1" id="KW-0560">Oxidoreductase</keyword>
<sequence>MIGETYINPWLKTRARDKVIIATKVAGFSDRETSLRDKGKGTRVDASNIKESVEKSLKRLGTDYIDLAALRDLLQHMDTIDDIVQLVAGTGGDKKMSRGQFEEILKAHSSTQFIRKRVRSYIQNV</sequence>
<organism evidence="3 4">
    <name type="scientific">Ceratopteris richardii</name>
    <name type="common">Triangle waterfern</name>
    <dbReference type="NCBI Taxonomy" id="49495"/>
    <lineage>
        <taxon>Eukaryota</taxon>
        <taxon>Viridiplantae</taxon>
        <taxon>Streptophyta</taxon>
        <taxon>Embryophyta</taxon>
        <taxon>Tracheophyta</taxon>
        <taxon>Polypodiopsida</taxon>
        <taxon>Polypodiidae</taxon>
        <taxon>Polypodiales</taxon>
        <taxon>Pteridineae</taxon>
        <taxon>Pteridaceae</taxon>
        <taxon>Parkerioideae</taxon>
        <taxon>Ceratopteris</taxon>
    </lineage>
</organism>
<dbReference type="EMBL" id="CM035419">
    <property type="protein sequence ID" value="KAH7414667.1"/>
    <property type="molecule type" value="Genomic_DNA"/>
</dbReference>
<comment type="caution">
    <text evidence="3">The sequence shown here is derived from an EMBL/GenBank/DDBJ whole genome shotgun (WGS) entry which is preliminary data.</text>
</comment>
<dbReference type="GO" id="GO:0016491">
    <property type="term" value="F:oxidoreductase activity"/>
    <property type="evidence" value="ECO:0007669"/>
    <property type="project" value="UniProtKB-KW"/>
</dbReference>
<gene>
    <name evidence="3" type="ORF">KP509_14G004800</name>
</gene>
<dbReference type="OrthoDB" id="2310150at2759"/>
<proteinExistence type="predicted"/>
<feature type="domain" description="NADP-dependent oxidoreductase" evidence="2">
    <location>
        <begin position="4"/>
        <end position="70"/>
    </location>
</feature>